<dbReference type="EC" id="2.7.1.180" evidence="2 11"/>
<dbReference type="AlphaFoldDB" id="A0A317MVK6"/>
<dbReference type="PROSITE" id="PS51257">
    <property type="entry name" value="PROKAR_LIPOPROTEIN"/>
    <property type="match status" value="1"/>
</dbReference>
<dbReference type="InterPro" id="IPR024932">
    <property type="entry name" value="ApbE"/>
</dbReference>
<keyword evidence="4 11" id="KW-0285">Flavoprotein</keyword>
<evidence type="ECO:0000313" key="14">
    <source>
        <dbReference type="EMBL" id="PWV62321.1"/>
    </source>
</evidence>
<keyword evidence="15" id="KW-1185">Reference proteome</keyword>
<dbReference type="PIRSF" id="PIRSF006268">
    <property type="entry name" value="ApbE"/>
    <property type="match status" value="1"/>
</dbReference>
<dbReference type="OrthoDB" id="9778595at2"/>
<evidence type="ECO:0000256" key="1">
    <source>
        <dbReference type="ARBA" id="ARBA00008282"/>
    </source>
</evidence>
<accession>A0A317MVK6</accession>
<comment type="function">
    <text evidence="13">Flavin transferase that catalyzes the transfer of the FMN moiety of FAD and its covalent binding to the hydroxyl group of a threonine residue in a target flavoprotein.</text>
</comment>
<dbReference type="GO" id="GO:0005886">
    <property type="term" value="C:plasma membrane"/>
    <property type="evidence" value="ECO:0007669"/>
    <property type="project" value="UniProtKB-SubCell"/>
</dbReference>
<dbReference type="GO" id="GO:0046872">
    <property type="term" value="F:metal ion binding"/>
    <property type="evidence" value="ECO:0007669"/>
    <property type="project" value="UniProtKB-UniRule"/>
</dbReference>
<comment type="caution">
    <text evidence="14">The sequence shown here is derived from an EMBL/GenBank/DDBJ whole genome shotgun (WGS) entry which is preliminary data.</text>
</comment>
<feature type="binding site" evidence="12">
    <location>
        <position position="287"/>
    </location>
    <ligand>
        <name>Mg(2+)</name>
        <dbReference type="ChEBI" id="CHEBI:18420"/>
    </ligand>
</feature>
<dbReference type="Pfam" id="PF02424">
    <property type="entry name" value="ApbE"/>
    <property type="match status" value="1"/>
</dbReference>
<keyword evidence="13 14" id="KW-0449">Lipoprotein</keyword>
<dbReference type="EMBL" id="QGTJ01000004">
    <property type="protein sequence ID" value="PWV62321.1"/>
    <property type="molecule type" value="Genomic_DNA"/>
</dbReference>
<reference evidence="14 15" key="1">
    <citation type="submission" date="2018-05" db="EMBL/GenBank/DDBJ databases">
        <title>Genomic Encyclopedia of Type Strains, Phase IV (KMG-IV): sequencing the most valuable type-strain genomes for metagenomic binning, comparative biology and taxonomic classification.</title>
        <authorList>
            <person name="Goeker M."/>
        </authorList>
    </citation>
    <scope>NUCLEOTIDE SEQUENCE [LARGE SCALE GENOMIC DNA]</scope>
    <source>
        <strain evidence="14 15">DSM 23606</strain>
    </source>
</reference>
<comment type="similarity">
    <text evidence="1 11 13">Belongs to the ApbE family.</text>
</comment>
<proteinExistence type="inferred from homology"/>
<evidence type="ECO:0000256" key="3">
    <source>
        <dbReference type="ARBA" id="ARBA00016337"/>
    </source>
</evidence>
<dbReference type="PANTHER" id="PTHR30040">
    <property type="entry name" value="THIAMINE BIOSYNTHESIS LIPOPROTEIN APBE"/>
    <property type="match status" value="1"/>
</dbReference>
<sequence>MRLRKPLHGLLAMLLACLLAACEKPDPLQTTRILAMGTVIDITTWGVSPRDARAAFEDLQTLFQRWHQEWHAWLDSPLSRANQAFAEGREATLTPDLLTMLEHARAAAHASEGLFNPAIGRLIELWGFHADERPDGPPPSQAAIMELLRKQPSVDDIIVDGDRVRSTNPAVALDFGGLKGYAVDRAIDYLRAHGIQNAIVNAGGNLRAIGSKGGQPWRIGIRNPRGPGVLASIELSGDESVATSGDYERFFEWHGVRYHHILDPRSGFPSIGTTAVTVLAPTAELADIAGKPLMIAGPAKWLELAHRLGITQALRVDESGRVEITPALSARLKWEIEPAPPVEVTAAP</sequence>
<evidence type="ECO:0000313" key="15">
    <source>
        <dbReference type="Proteomes" id="UP000246569"/>
    </source>
</evidence>
<dbReference type="RefSeq" id="WP_110018154.1">
    <property type="nucleotide sequence ID" value="NZ_QGTJ01000004.1"/>
</dbReference>
<keyword evidence="5 11" id="KW-0808">Transferase</keyword>
<keyword evidence="6 11" id="KW-0479">Metal-binding</keyword>
<keyword evidence="13" id="KW-0732">Signal</keyword>
<evidence type="ECO:0000256" key="6">
    <source>
        <dbReference type="ARBA" id="ARBA00022723"/>
    </source>
</evidence>
<evidence type="ECO:0000256" key="9">
    <source>
        <dbReference type="ARBA" id="ARBA00031306"/>
    </source>
</evidence>
<keyword evidence="7 11" id="KW-0274">FAD</keyword>
<name>A0A317MVK6_9GAMM</name>
<feature type="signal peptide" evidence="13">
    <location>
        <begin position="1"/>
        <end position="21"/>
    </location>
</feature>
<dbReference type="Proteomes" id="UP000246569">
    <property type="component" value="Unassembled WGS sequence"/>
</dbReference>
<dbReference type="SUPFAM" id="SSF143631">
    <property type="entry name" value="ApbE-like"/>
    <property type="match status" value="1"/>
</dbReference>
<evidence type="ECO:0000256" key="8">
    <source>
        <dbReference type="ARBA" id="ARBA00022842"/>
    </source>
</evidence>
<protein>
    <recommendedName>
        <fullName evidence="3 11">FAD:protein FMN transferase</fullName>
        <ecNumber evidence="2 11">2.7.1.180</ecNumber>
    </recommendedName>
    <alternativeName>
        <fullName evidence="9 11">Flavin transferase</fullName>
    </alternativeName>
</protein>
<keyword evidence="13" id="KW-0997">Cell inner membrane</keyword>
<organism evidence="14 15">
    <name type="scientific">Plasticicumulans acidivorans</name>
    <dbReference type="NCBI Taxonomy" id="886464"/>
    <lineage>
        <taxon>Bacteria</taxon>
        <taxon>Pseudomonadati</taxon>
        <taxon>Pseudomonadota</taxon>
        <taxon>Gammaproteobacteria</taxon>
        <taxon>Candidatus Competibacteraceae</taxon>
        <taxon>Plasticicumulans</taxon>
    </lineage>
</organism>
<evidence type="ECO:0000256" key="12">
    <source>
        <dbReference type="PIRSR" id="PIRSR006268-2"/>
    </source>
</evidence>
<keyword evidence="13" id="KW-0472">Membrane</keyword>
<dbReference type="InterPro" id="IPR003374">
    <property type="entry name" value="ApbE-like_sf"/>
</dbReference>
<keyword evidence="13" id="KW-1003">Cell membrane</keyword>
<feature type="chain" id="PRO_5016193626" description="FAD:protein FMN transferase" evidence="13">
    <location>
        <begin position="22"/>
        <end position="348"/>
    </location>
</feature>
<evidence type="ECO:0000256" key="5">
    <source>
        <dbReference type="ARBA" id="ARBA00022679"/>
    </source>
</evidence>
<comment type="subcellular location">
    <subcellularLocation>
        <location evidence="13">Cell inner membrane</location>
        <topology evidence="13">Lipid-anchor</topology>
        <orientation evidence="13">Periplasmic side</orientation>
    </subcellularLocation>
</comment>
<dbReference type="PANTHER" id="PTHR30040:SF2">
    <property type="entry name" value="FAD:PROTEIN FMN TRANSFERASE"/>
    <property type="match status" value="1"/>
</dbReference>
<comment type="catalytic activity">
    <reaction evidence="10 11 13">
        <text>L-threonyl-[protein] + FAD = FMN-L-threonyl-[protein] + AMP + H(+)</text>
        <dbReference type="Rhea" id="RHEA:36847"/>
        <dbReference type="Rhea" id="RHEA-COMP:11060"/>
        <dbReference type="Rhea" id="RHEA-COMP:11061"/>
        <dbReference type="ChEBI" id="CHEBI:15378"/>
        <dbReference type="ChEBI" id="CHEBI:30013"/>
        <dbReference type="ChEBI" id="CHEBI:57692"/>
        <dbReference type="ChEBI" id="CHEBI:74257"/>
        <dbReference type="ChEBI" id="CHEBI:456215"/>
        <dbReference type="EC" id="2.7.1.180"/>
    </reaction>
</comment>
<evidence type="ECO:0000256" key="7">
    <source>
        <dbReference type="ARBA" id="ARBA00022827"/>
    </source>
</evidence>
<evidence type="ECO:0000256" key="2">
    <source>
        <dbReference type="ARBA" id="ARBA00011955"/>
    </source>
</evidence>
<dbReference type="GO" id="GO:0016740">
    <property type="term" value="F:transferase activity"/>
    <property type="evidence" value="ECO:0007669"/>
    <property type="project" value="UniProtKB-UniRule"/>
</dbReference>
<evidence type="ECO:0000256" key="11">
    <source>
        <dbReference type="PIRNR" id="PIRNR006268"/>
    </source>
</evidence>
<evidence type="ECO:0000256" key="4">
    <source>
        <dbReference type="ARBA" id="ARBA00022630"/>
    </source>
</evidence>
<dbReference type="Gene3D" id="3.10.520.10">
    <property type="entry name" value="ApbE-like domains"/>
    <property type="match status" value="1"/>
</dbReference>
<gene>
    <name evidence="14" type="ORF">C7443_104116</name>
</gene>
<comment type="cofactor">
    <cofactor evidence="12">
        <name>Mg(2+)</name>
        <dbReference type="ChEBI" id="CHEBI:18420"/>
    </cofactor>
    <cofactor evidence="12">
        <name>Mn(2+)</name>
        <dbReference type="ChEBI" id="CHEBI:29035"/>
    </cofactor>
    <text evidence="12">Magnesium. Can also use manganese.</text>
</comment>
<evidence type="ECO:0000256" key="13">
    <source>
        <dbReference type="RuleBase" id="RU363002"/>
    </source>
</evidence>
<evidence type="ECO:0000256" key="10">
    <source>
        <dbReference type="ARBA" id="ARBA00048540"/>
    </source>
</evidence>
<feature type="binding site" evidence="12">
    <location>
        <position position="177"/>
    </location>
    <ligand>
        <name>Mg(2+)</name>
        <dbReference type="ChEBI" id="CHEBI:18420"/>
    </ligand>
</feature>
<keyword evidence="8 11" id="KW-0460">Magnesium</keyword>